<reference evidence="1 2" key="1">
    <citation type="submission" date="2018-10" db="EMBL/GenBank/DDBJ databases">
        <title>Genomic Encyclopedia of Type Strains, Phase IV (KMG-IV): sequencing the most valuable type-strain genomes for metagenomic binning, comparative biology and taxonomic classification.</title>
        <authorList>
            <person name="Goeker M."/>
        </authorList>
    </citation>
    <scope>NUCLEOTIDE SEQUENCE [LARGE SCALE GENOMIC DNA]</scope>
    <source>
        <strain evidence="1 2">DSM 22653</strain>
    </source>
</reference>
<organism evidence="1 2">
    <name type="scientific">Brockia lithotrophica</name>
    <dbReference type="NCBI Taxonomy" id="933949"/>
    <lineage>
        <taxon>Bacteria</taxon>
        <taxon>Bacillati</taxon>
        <taxon>Bacillota</taxon>
        <taxon>Bacilli</taxon>
        <taxon>Bacillales</taxon>
        <taxon>Bacillales Family X. Incertae Sedis</taxon>
        <taxon>Brockia</taxon>
    </lineage>
</organism>
<sequence>MIYAGYSIERGDDCEAEIFLEAAGDILLLLSMVLPVGEATYTNDVPGRLTSASYEIVQNNNPHLNNPHL</sequence>
<comment type="caution">
    <text evidence="1">The sequence shown here is derived from an EMBL/GenBank/DDBJ whole genome shotgun (WGS) entry which is preliminary data.</text>
</comment>
<proteinExistence type="predicted"/>
<protein>
    <submittedName>
        <fullName evidence="1">Uncharacterized protein</fullName>
    </submittedName>
</protein>
<gene>
    <name evidence="1" type="ORF">C7438_1066</name>
</gene>
<dbReference type="AlphaFoldDB" id="A0A660L146"/>
<dbReference type="Proteomes" id="UP000267019">
    <property type="component" value="Unassembled WGS sequence"/>
</dbReference>
<name>A0A660L146_9BACL</name>
<evidence type="ECO:0000313" key="1">
    <source>
        <dbReference type="EMBL" id="RKQ84577.1"/>
    </source>
</evidence>
<keyword evidence="2" id="KW-1185">Reference proteome</keyword>
<accession>A0A660L146</accession>
<evidence type="ECO:0000313" key="2">
    <source>
        <dbReference type="Proteomes" id="UP000267019"/>
    </source>
</evidence>
<dbReference type="EMBL" id="RBIJ01000003">
    <property type="protein sequence ID" value="RKQ84577.1"/>
    <property type="molecule type" value="Genomic_DNA"/>
</dbReference>